<name>A0A1D8GCL4_9FIRM</name>
<organism evidence="2 3">
    <name type="scientific">Geosporobacter ferrireducens</name>
    <dbReference type="NCBI Taxonomy" id="1424294"/>
    <lineage>
        <taxon>Bacteria</taxon>
        <taxon>Bacillati</taxon>
        <taxon>Bacillota</taxon>
        <taxon>Clostridia</taxon>
        <taxon>Peptostreptococcales</taxon>
        <taxon>Thermotaleaceae</taxon>
        <taxon>Geosporobacter</taxon>
    </lineage>
</organism>
<keyword evidence="1" id="KW-0472">Membrane</keyword>
<keyword evidence="1" id="KW-0812">Transmembrane</keyword>
<gene>
    <name evidence="2" type="ORF">Gferi_02985</name>
</gene>
<feature type="transmembrane region" description="Helical" evidence="1">
    <location>
        <begin position="48"/>
        <end position="73"/>
    </location>
</feature>
<keyword evidence="1" id="KW-1133">Transmembrane helix</keyword>
<dbReference type="EMBL" id="CP017269">
    <property type="protein sequence ID" value="AOT68651.1"/>
    <property type="molecule type" value="Genomic_DNA"/>
</dbReference>
<feature type="transmembrane region" description="Helical" evidence="1">
    <location>
        <begin position="85"/>
        <end position="102"/>
    </location>
</feature>
<dbReference type="AlphaFoldDB" id="A0A1D8GCL4"/>
<evidence type="ECO:0000313" key="3">
    <source>
        <dbReference type="Proteomes" id="UP000095743"/>
    </source>
</evidence>
<dbReference type="Proteomes" id="UP000095743">
    <property type="component" value="Chromosome"/>
</dbReference>
<dbReference type="RefSeq" id="WP_069974227.1">
    <property type="nucleotide sequence ID" value="NZ_CP017269.1"/>
</dbReference>
<keyword evidence="3" id="KW-1185">Reference proteome</keyword>
<sequence>MKKTIQLLGNDNHFTKSIGLTSLFTFLILNILAIVVYIKYLLGFSNSFITLLPAIKILLNTDFLFVVVLIFIYNAAEKFFGMKTILAAIILISIGEALYLLMKDKPFAIIFLLGLYGIGISIFTSVIGLDAMIRIATKNIKVKS</sequence>
<dbReference type="KEGG" id="gfe:Gferi_02985"/>
<protein>
    <submittedName>
        <fullName evidence="2">Uncharacterized protein</fullName>
    </submittedName>
</protein>
<evidence type="ECO:0000313" key="2">
    <source>
        <dbReference type="EMBL" id="AOT68651.1"/>
    </source>
</evidence>
<evidence type="ECO:0000256" key="1">
    <source>
        <dbReference type="SAM" id="Phobius"/>
    </source>
</evidence>
<feature type="transmembrane region" description="Helical" evidence="1">
    <location>
        <begin position="108"/>
        <end position="133"/>
    </location>
</feature>
<proteinExistence type="predicted"/>
<accession>A0A1D8GCL4</accession>
<reference evidence="2 3" key="1">
    <citation type="submission" date="2016-09" db="EMBL/GenBank/DDBJ databases">
        <title>Genomic analysis reveals versatility of anaerobic energy metabolism of Geosporobacter ferrireducens IRF9 of phylum Firmicutes.</title>
        <authorList>
            <person name="Kim S.-J."/>
        </authorList>
    </citation>
    <scope>NUCLEOTIDE SEQUENCE [LARGE SCALE GENOMIC DNA]</scope>
    <source>
        <strain evidence="2 3">IRF9</strain>
    </source>
</reference>
<dbReference type="OrthoDB" id="9894460at2"/>
<feature type="transmembrane region" description="Helical" evidence="1">
    <location>
        <begin position="20"/>
        <end position="42"/>
    </location>
</feature>